<feature type="region of interest" description="Disordered" evidence="1">
    <location>
        <begin position="118"/>
        <end position="145"/>
    </location>
</feature>
<reference evidence="2" key="2">
    <citation type="submission" date="2022-10" db="EMBL/GenBank/DDBJ databases">
        <authorList>
            <consortium name="ENA_rothamsted_submissions"/>
            <consortium name="culmorum"/>
            <person name="King R."/>
        </authorList>
    </citation>
    <scope>NUCLEOTIDE SEQUENCE</scope>
</reference>
<proteinExistence type="predicted"/>
<sequence length="165" mass="18052">MRGKYSPGAVWTLTPRRAHATIDSIMSPRTLVMLVAIACVGQVAARPVRRTLNFNMFVLRPKQDALDRVLLTTDGVSRFGPILEYLVQRVQGMMSVKRPLEESIHADVPIVPVADAADNEIDGSQKPKSPGVVVRPSRTKPGTYEVEIDVVVDDGQPDDGHPSNN</sequence>
<protein>
    <submittedName>
        <fullName evidence="2">Uncharacterized protein</fullName>
    </submittedName>
</protein>
<evidence type="ECO:0000256" key="1">
    <source>
        <dbReference type="SAM" id="MobiDB-lite"/>
    </source>
</evidence>
<evidence type="ECO:0000313" key="2">
    <source>
        <dbReference type="EMBL" id="CAG9785314.1"/>
    </source>
</evidence>
<organism evidence="2 3">
    <name type="scientific">Diatraea saccharalis</name>
    <name type="common">sugarcane borer</name>
    <dbReference type="NCBI Taxonomy" id="40085"/>
    <lineage>
        <taxon>Eukaryota</taxon>
        <taxon>Metazoa</taxon>
        <taxon>Ecdysozoa</taxon>
        <taxon>Arthropoda</taxon>
        <taxon>Hexapoda</taxon>
        <taxon>Insecta</taxon>
        <taxon>Pterygota</taxon>
        <taxon>Neoptera</taxon>
        <taxon>Endopterygota</taxon>
        <taxon>Lepidoptera</taxon>
        <taxon>Glossata</taxon>
        <taxon>Ditrysia</taxon>
        <taxon>Pyraloidea</taxon>
        <taxon>Crambidae</taxon>
        <taxon>Crambinae</taxon>
        <taxon>Diatraea</taxon>
    </lineage>
</organism>
<name>A0A9N9QX86_9NEOP</name>
<reference evidence="2" key="1">
    <citation type="submission" date="2021-12" db="EMBL/GenBank/DDBJ databases">
        <authorList>
            <person name="King R."/>
        </authorList>
    </citation>
    <scope>NUCLEOTIDE SEQUENCE</scope>
</reference>
<keyword evidence="3" id="KW-1185">Reference proteome</keyword>
<gene>
    <name evidence="2" type="ORF">DIATSA_LOCUS3356</name>
</gene>
<dbReference type="Proteomes" id="UP001153714">
    <property type="component" value="Chromosome 13"/>
</dbReference>
<dbReference type="OrthoDB" id="7338891at2759"/>
<accession>A0A9N9QX86</accession>
<dbReference type="AlphaFoldDB" id="A0A9N9QX86"/>
<evidence type="ECO:0000313" key="3">
    <source>
        <dbReference type="Proteomes" id="UP001153714"/>
    </source>
</evidence>
<dbReference type="EMBL" id="OU893344">
    <property type="protein sequence ID" value="CAG9785314.1"/>
    <property type="molecule type" value="Genomic_DNA"/>
</dbReference>